<dbReference type="Proteomes" id="UP000057158">
    <property type="component" value="Chromosome"/>
</dbReference>
<accession>A0A0M4D902</accession>
<proteinExistence type="predicted"/>
<dbReference type="KEGG" id="des:DSOUD_1538"/>
<dbReference type="PATRIC" id="fig|1603606.3.peg.1676"/>
<protein>
    <recommendedName>
        <fullName evidence="3">Cytotoxic translational repressor of toxin-antitoxin stability system</fullName>
    </recommendedName>
</protein>
<dbReference type="AlphaFoldDB" id="A0A0M4D902"/>
<sequence>MRGDWPNYSKLSADLHHCHLKKGKPTYVAVWREERNEIKLVEVIYAGTHEKAPY</sequence>
<reference evidence="1 2" key="1">
    <citation type="submission" date="2015-07" db="EMBL/GenBank/DDBJ databases">
        <title>Isolation and Genomic Characterization of a Novel Halophilic Metal-Reducing Deltaproteobacterium from the Deep Subsurface.</title>
        <authorList>
            <person name="Badalamenti J.P."/>
            <person name="Summers Z.M."/>
            <person name="Gralnick J.A."/>
            <person name="Bond D.R."/>
        </authorList>
    </citation>
    <scope>NUCLEOTIDE SEQUENCE [LARGE SCALE GENOMIC DNA]</scope>
    <source>
        <strain evidence="1 2">WTL</strain>
    </source>
</reference>
<evidence type="ECO:0000313" key="1">
    <source>
        <dbReference type="EMBL" id="ALC16317.1"/>
    </source>
</evidence>
<organism evidence="1 2">
    <name type="scientific">Desulfuromonas soudanensis</name>
    <dbReference type="NCBI Taxonomy" id="1603606"/>
    <lineage>
        <taxon>Bacteria</taxon>
        <taxon>Pseudomonadati</taxon>
        <taxon>Thermodesulfobacteriota</taxon>
        <taxon>Desulfuromonadia</taxon>
        <taxon>Desulfuromonadales</taxon>
        <taxon>Desulfuromonadaceae</taxon>
        <taxon>Desulfuromonas</taxon>
    </lineage>
</organism>
<keyword evidence="2" id="KW-1185">Reference proteome</keyword>
<dbReference type="EMBL" id="CP010802">
    <property type="protein sequence ID" value="ALC16317.1"/>
    <property type="molecule type" value="Genomic_DNA"/>
</dbReference>
<dbReference type="STRING" id="1603606.DSOUD_1538"/>
<gene>
    <name evidence="1" type="ORF">DSOUD_1538</name>
</gene>
<evidence type="ECO:0000313" key="2">
    <source>
        <dbReference type="Proteomes" id="UP000057158"/>
    </source>
</evidence>
<name>A0A0M4D902_9BACT</name>
<evidence type="ECO:0008006" key="3">
    <source>
        <dbReference type="Google" id="ProtNLM"/>
    </source>
</evidence>